<reference evidence="2" key="1">
    <citation type="submission" date="2021-05" db="EMBL/GenBank/DDBJ databases">
        <title>Energy efficiency and biological interactions define the core microbiome of deep oligotrophic groundwater.</title>
        <authorList>
            <person name="Mehrshad M."/>
            <person name="Lopez-Fernandez M."/>
            <person name="Bell E."/>
            <person name="Bernier-Latmani R."/>
            <person name="Bertilsson S."/>
            <person name="Dopson M."/>
        </authorList>
    </citation>
    <scope>NUCLEOTIDE SEQUENCE</scope>
    <source>
        <strain evidence="2">Modern_marine.mb.64</strain>
    </source>
</reference>
<evidence type="ECO:0000313" key="2">
    <source>
        <dbReference type="EMBL" id="MBU2692192.1"/>
    </source>
</evidence>
<gene>
    <name evidence="2" type="ORF">KJ970_14820</name>
</gene>
<sequence>MALLETLARTKPAKLPGSQTPRRAVSWHMPLKDRRAVLQKAFTTLPERKRLVVALRHHEGLNLQEMAQALCTDVETVRALLDDAVARLARALIKADEKARDKDEAPAHRKSLR</sequence>
<dbReference type="InterPro" id="IPR013324">
    <property type="entry name" value="RNA_pol_sigma_r3/r4-like"/>
</dbReference>
<dbReference type="GO" id="GO:0003700">
    <property type="term" value="F:DNA-binding transcription factor activity"/>
    <property type="evidence" value="ECO:0007669"/>
    <property type="project" value="InterPro"/>
</dbReference>
<evidence type="ECO:0000259" key="1">
    <source>
        <dbReference type="Pfam" id="PF04545"/>
    </source>
</evidence>
<comment type="caution">
    <text evidence="2">The sequence shown here is derived from an EMBL/GenBank/DDBJ whole genome shotgun (WGS) entry which is preliminary data.</text>
</comment>
<proteinExistence type="predicted"/>
<dbReference type="EMBL" id="JAHJDP010000085">
    <property type="protein sequence ID" value="MBU2692192.1"/>
    <property type="molecule type" value="Genomic_DNA"/>
</dbReference>
<dbReference type="Proteomes" id="UP000777784">
    <property type="component" value="Unassembled WGS sequence"/>
</dbReference>
<dbReference type="AlphaFoldDB" id="A0A948RYY8"/>
<organism evidence="2 3">
    <name type="scientific">Eiseniibacteriota bacterium</name>
    <dbReference type="NCBI Taxonomy" id="2212470"/>
    <lineage>
        <taxon>Bacteria</taxon>
        <taxon>Candidatus Eiseniibacteriota</taxon>
    </lineage>
</organism>
<feature type="domain" description="RNA polymerase sigma-70 region 4" evidence="1">
    <location>
        <begin position="42"/>
        <end position="88"/>
    </location>
</feature>
<dbReference type="InterPro" id="IPR036388">
    <property type="entry name" value="WH-like_DNA-bd_sf"/>
</dbReference>
<dbReference type="SUPFAM" id="SSF88659">
    <property type="entry name" value="Sigma3 and sigma4 domains of RNA polymerase sigma factors"/>
    <property type="match status" value="1"/>
</dbReference>
<dbReference type="InterPro" id="IPR007630">
    <property type="entry name" value="RNA_pol_sigma70_r4"/>
</dbReference>
<dbReference type="Gene3D" id="1.10.10.10">
    <property type="entry name" value="Winged helix-like DNA-binding domain superfamily/Winged helix DNA-binding domain"/>
    <property type="match status" value="1"/>
</dbReference>
<evidence type="ECO:0000313" key="3">
    <source>
        <dbReference type="Proteomes" id="UP000777784"/>
    </source>
</evidence>
<dbReference type="Pfam" id="PF04545">
    <property type="entry name" value="Sigma70_r4"/>
    <property type="match status" value="1"/>
</dbReference>
<accession>A0A948RYY8</accession>
<protein>
    <recommendedName>
        <fullName evidence="1">RNA polymerase sigma-70 region 4 domain-containing protein</fullName>
    </recommendedName>
</protein>
<dbReference type="GO" id="GO:0006352">
    <property type="term" value="P:DNA-templated transcription initiation"/>
    <property type="evidence" value="ECO:0007669"/>
    <property type="project" value="InterPro"/>
</dbReference>
<name>A0A948RYY8_UNCEI</name>